<keyword evidence="3" id="KW-1185">Reference proteome</keyword>
<evidence type="ECO:0000313" key="3">
    <source>
        <dbReference type="Proteomes" id="UP001516400"/>
    </source>
</evidence>
<dbReference type="PROSITE" id="PS50222">
    <property type="entry name" value="EF_HAND_2"/>
    <property type="match status" value="1"/>
</dbReference>
<dbReference type="InterPro" id="IPR002048">
    <property type="entry name" value="EF_hand_dom"/>
</dbReference>
<feature type="domain" description="EF-hand" evidence="1">
    <location>
        <begin position="74"/>
        <end position="109"/>
    </location>
</feature>
<comment type="caution">
    <text evidence="2">The sequence shown here is derived from an EMBL/GenBank/DDBJ whole genome shotgun (WGS) entry which is preliminary data.</text>
</comment>
<name>A0ABD2MFW5_9CUCU</name>
<accession>A0ABD2MFW5</accession>
<dbReference type="Gene3D" id="1.10.238.10">
    <property type="entry name" value="EF-hand"/>
    <property type="match status" value="1"/>
</dbReference>
<gene>
    <name evidence="2" type="ORF">HHI36_009509</name>
</gene>
<dbReference type="EMBL" id="JABFTP020000001">
    <property type="protein sequence ID" value="KAL3265299.1"/>
    <property type="molecule type" value="Genomic_DNA"/>
</dbReference>
<dbReference type="InterPro" id="IPR011992">
    <property type="entry name" value="EF-hand-dom_pair"/>
</dbReference>
<evidence type="ECO:0000259" key="1">
    <source>
        <dbReference type="PROSITE" id="PS50222"/>
    </source>
</evidence>
<dbReference type="SUPFAM" id="SSF47473">
    <property type="entry name" value="EF-hand"/>
    <property type="match status" value="1"/>
</dbReference>
<reference evidence="2 3" key="1">
    <citation type="journal article" date="2021" name="BMC Biol.">
        <title>Horizontally acquired antibacterial genes associated with adaptive radiation of ladybird beetles.</title>
        <authorList>
            <person name="Li H.S."/>
            <person name="Tang X.F."/>
            <person name="Huang Y.H."/>
            <person name="Xu Z.Y."/>
            <person name="Chen M.L."/>
            <person name="Du X.Y."/>
            <person name="Qiu B.Y."/>
            <person name="Chen P.T."/>
            <person name="Zhang W."/>
            <person name="Slipinski A."/>
            <person name="Escalona H.E."/>
            <person name="Waterhouse R.M."/>
            <person name="Zwick A."/>
            <person name="Pang H."/>
        </authorList>
    </citation>
    <scope>NUCLEOTIDE SEQUENCE [LARGE SCALE GENOMIC DNA]</scope>
    <source>
        <strain evidence="2">SYSU2018</strain>
    </source>
</reference>
<dbReference type="Proteomes" id="UP001516400">
    <property type="component" value="Unassembled WGS sequence"/>
</dbReference>
<protein>
    <recommendedName>
        <fullName evidence="1">EF-hand domain-containing protein</fullName>
    </recommendedName>
</protein>
<proteinExistence type="predicted"/>
<sequence length="149" mass="16997">MANQDIVHTVNKAIRQLTGEKELYSQGDFNILYIGLLGLDPNDGEYKLVSRGQEEINLHNIQHFFVTKITSTWDPELKALELFKNLDKNGKYFIDREDIVLACEEIGSKLPLDVLLGCFDTIASDGTLDYFNFKNIYLRHLANQSQSTP</sequence>
<organism evidence="2 3">
    <name type="scientific">Cryptolaemus montrouzieri</name>
    <dbReference type="NCBI Taxonomy" id="559131"/>
    <lineage>
        <taxon>Eukaryota</taxon>
        <taxon>Metazoa</taxon>
        <taxon>Ecdysozoa</taxon>
        <taxon>Arthropoda</taxon>
        <taxon>Hexapoda</taxon>
        <taxon>Insecta</taxon>
        <taxon>Pterygota</taxon>
        <taxon>Neoptera</taxon>
        <taxon>Endopterygota</taxon>
        <taxon>Coleoptera</taxon>
        <taxon>Polyphaga</taxon>
        <taxon>Cucujiformia</taxon>
        <taxon>Coccinelloidea</taxon>
        <taxon>Coccinellidae</taxon>
        <taxon>Scymninae</taxon>
        <taxon>Scymnini</taxon>
        <taxon>Cryptolaemus</taxon>
    </lineage>
</organism>
<evidence type="ECO:0000313" key="2">
    <source>
        <dbReference type="EMBL" id="KAL3265299.1"/>
    </source>
</evidence>
<dbReference type="AlphaFoldDB" id="A0ABD2MFW5"/>